<comment type="similarity">
    <text evidence="3">Belongs to the IraM/RssC family.</text>
</comment>
<dbReference type="Proteomes" id="UP000439917">
    <property type="component" value="Unassembled WGS sequence"/>
</dbReference>
<evidence type="ECO:0000313" key="7">
    <source>
        <dbReference type="Proteomes" id="UP000439917"/>
    </source>
</evidence>
<evidence type="ECO:0000256" key="1">
    <source>
        <dbReference type="ARBA" id="ARBA00022490"/>
    </source>
</evidence>
<comment type="function">
    <text evidence="3">Involved in the stabilization of the sigma stress factor RpoS.</text>
</comment>
<keyword evidence="1 3" id="KW-0963">Cytoplasm</keyword>
<evidence type="ECO:0000313" key="6">
    <source>
        <dbReference type="Proteomes" id="UP000244856"/>
    </source>
</evidence>
<name>A0A2S9UHC5_CROSK</name>
<dbReference type="InterPro" id="IPR044854">
    <property type="entry name" value="IraM/PmrD"/>
</dbReference>
<dbReference type="Gene3D" id="2.40.50.650">
    <property type="match status" value="1"/>
</dbReference>
<reference evidence="5 6" key="1">
    <citation type="submission" date="2017-04" db="EMBL/GenBank/DDBJ databases">
        <title>Cronobacter sakazakii, ST83 Lineage Isolates.</title>
        <authorList>
            <person name="Chase H."/>
            <person name="Tall B."/>
            <person name="Gopinath G."/>
            <person name="Lehner A."/>
        </authorList>
    </citation>
    <scope>NUCLEOTIDE SEQUENCE [LARGE SCALE GENOMIC DNA]</scope>
    <source>
        <strain evidence="5 6">MOD1_Comp15</strain>
    </source>
</reference>
<dbReference type="GO" id="GO:0009267">
    <property type="term" value="P:cellular response to starvation"/>
    <property type="evidence" value="ECO:0007669"/>
    <property type="project" value="UniProtKB-UniRule"/>
</dbReference>
<comment type="subcellular location">
    <subcellularLocation>
        <location evidence="3">Cytoplasm</location>
    </subcellularLocation>
</comment>
<dbReference type="Proteomes" id="UP000244856">
    <property type="component" value="Unassembled WGS sequence"/>
</dbReference>
<dbReference type="InterPro" id="IPR038679">
    <property type="entry name" value="PmrD_sf"/>
</dbReference>
<dbReference type="OMA" id="FTLCPYG"/>
<accession>A0A2S9UHC5</accession>
<dbReference type="NCBIfam" id="NF007393">
    <property type="entry name" value="PRK09919.1"/>
    <property type="match status" value="1"/>
</dbReference>
<organism evidence="5 6">
    <name type="scientific">Cronobacter sakazakii</name>
    <name type="common">Enterobacter sakazakii</name>
    <dbReference type="NCBI Taxonomy" id="28141"/>
    <lineage>
        <taxon>Bacteria</taxon>
        <taxon>Pseudomonadati</taxon>
        <taxon>Pseudomonadota</taxon>
        <taxon>Gammaproteobacteria</taxon>
        <taxon>Enterobacterales</taxon>
        <taxon>Enterobacteriaceae</taxon>
        <taxon>Cronobacter</taxon>
    </lineage>
</organism>
<dbReference type="HAMAP" id="MF_01199">
    <property type="entry name" value="Anti_adapt_IraM"/>
    <property type="match status" value="1"/>
</dbReference>
<dbReference type="AlphaFoldDB" id="A0A2S9UHC5"/>
<proteinExistence type="inferred from homology"/>
<dbReference type="EMBL" id="WAGF01000007">
    <property type="protein sequence ID" value="KAB0879871.1"/>
    <property type="molecule type" value="Genomic_DNA"/>
</dbReference>
<keyword evidence="2 3" id="KW-0346">Stress response</keyword>
<evidence type="ECO:0000313" key="5">
    <source>
        <dbReference type="EMBL" id="PUW07419.1"/>
    </source>
</evidence>
<evidence type="ECO:0000256" key="2">
    <source>
        <dbReference type="ARBA" id="ARBA00023016"/>
    </source>
</evidence>
<comment type="caution">
    <text evidence="5">The sequence shown here is derived from an EMBL/GenBank/DDBJ whole genome shotgun (WGS) entry which is preliminary data.</text>
</comment>
<protein>
    <recommendedName>
        <fullName evidence="3">Anti-adapter protein IraM</fullName>
    </recommendedName>
</protein>
<dbReference type="Pfam" id="PF11183">
    <property type="entry name" value="PmrD"/>
    <property type="match status" value="1"/>
</dbReference>
<dbReference type="EMBL" id="NCTU01000002">
    <property type="protein sequence ID" value="PUW07419.1"/>
    <property type="molecule type" value="Genomic_DNA"/>
</dbReference>
<sequence length="115" mass="13260">MESRMNWRVVDSVVSTDTNSVFTLISSQQSFKLILWYKATFYLSSGDTLSINGASITVNNHPVELTLYRTTVYNARFWQTIVNSNTHCAGNHRQSVGRCGYRRKCKLLYCPFQKH</sequence>
<reference evidence="4 7" key="2">
    <citation type="submission" date="2019-09" db="EMBL/GenBank/DDBJ databases">
        <title>Prevalence, distribution, and phylogeny of type two toxin-antitoxin genes possessed by Cronobacter species where C. sakazakii homologs follow sequence type lineages.</title>
        <authorList>
            <person name="Finkelstein S."/>
            <person name="Negrete F."/>
            <person name="Jang H."/>
            <person name="Gopinath G.R."/>
            <person name="Tall B.D."/>
        </authorList>
    </citation>
    <scope>NUCLEOTIDE SEQUENCE [LARGE SCALE GENOMIC DNA]</scope>
    <source>
        <strain evidence="4 7">MOD1_Comp4</strain>
    </source>
</reference>
<dbReference type="GO" id="GO:0005737">
    <property type="term" value="C:cytoplasm"/>
    <property type="evidence" value="ECO:0007669"/>
    <property type="project" value="UniProtKB-SubCell"/>
</dbReference>
<evidence type="ECO:0000256" key="3">
    <source>
        <dbReference type="HAMAP-Rule" id="MF_01199"/>
    </source>
</evidence>
<dbReference type="InterPro" id="IPR014448">
    <property type="entry name" value="Anti-adapter_IraM"/>
</dbReference>
<gene>
    <name evidence="3 4" type="primary">iraM</name>
    <name evidence="5" type="ORF">B7T07_04015</name>
    <name evidence="4" type="ORF">FZI38_07575</name>
</gene>
<evidence type="ECO:0000313" key="4">
    <source>
        <dbReference type="EMBL" id="KAB0879871.1"/>
    </source>
</evidence>